<evidence type="ECO:0000256" key="6">
    <source>
        <dbReference type="RuleBase" id="RU003788"/>
    </source>
</evidence>
<dbReference type="GeneID" id="31487193"/>
<organism evidence="8 9">
    <name type="scientific">Histophilus somni</name>
    <name type="common">Haemophilus somnus</name>
    <dbReference type="NCBI Taxonomy" id="731"/>
    <lineage>
        <taxon>Bacteria</taxon>
        <taxon>Pseudomonadati</taxon>
        <taxon>Pseudomonadota</taxon>
        <taxon>Gammaproteobacteria</taxon>
        <taxon>Pasteurellales</taxon>
        <taxon>Pasteurellaceae</taxon>
        <taxon>Histophilus</taxon>
    </lineage>
</organism>
<evidence type="ECO:0000256" key="5">
    <source>
        <dbReference type="ARBA" id="ARBA00023295"/>
    </source>
</evidence>
<name>A0AAX2S0W9_HISSO</name>
<dbReference type="GO" id="GO:0003796">
    <property type="term" value="F:lysozyme activity"/>
    <property type="evidence" value="ECO:0007669"/>
    <property type="project" value="UniProtKB-EC"/>
</dbReference>
<dbReference type="GO" id="GO:0031640">
    <property type="term" value="P:killing of cells of another organism"/>
    <property type="evidence" value="ECO:0007669"/>
    <property type="project" value="UniProtKB-KW"/>
</dbReference>
<dbReference type="GO" id="GO:0009253">
    <property type="term" value="P:peptidoglycan catabolic process"/>
    <property type="evidence" value="ECO:0007669"/>
    <property type="project" value="InterPro"/>
</dbReference>
<dbReference type="InterPro" id="IPR023347">
    <property type="entry name" value="Lysozyme_dom_sf"/>
</dbReference>
<dbReference type="InterPro" id="IPR023346">
    <property type="entry name" value="Lysozyme-like_dom_sf"/>
</dbReference>
<dbReference type="CDD" id="cd16901">
    <property type="entry name" value="lyz_P1"/>
    <property type="match status" value="1"/>
</dbReference>
<dbReference type="RefSeq" id="WP_011609542.1">
    <property type="nucleotide sequence ID" value="NZ_CP042983.1"/>
</dbReference>
<dbReference type="InterPro" id="IPR034690">
    <property type="entry name" value="Endolysin_T4_type"/>
</dbReference>
<evidence type="ECO:0000256" key="4">
    <source>
        <dbReference type="ARBA" id="ARBA00022801"/>
    </source>
</evidence>
<keyword evidence="7" id="KW-0472">Membrane</keyword>
<accession>A0AAX2S0W9</accession>
<comment type="catalytic activity">
    <reaction evidence="1 6">
        <text>Hydrolysis of (1-&gt;4)-beta-linkages between N-acetylmuramic acid and N-acetyl-D-glucosamine residues in a peptidoglycan and between N-acetyl-D-glucosamine residues in chitodextrins.</text>
        <dbReference type="EC" id="3.2.1.17"/>
    </reaction>
</comment>
<keyword evidence="2 6" id="KW-0929">Antimicrobial</keyword>
<evidence type="ECO:0000313" key="9">
    <source>
        <dbReference type="Proteomes" id="UP000297565"/>
    </source>
</evidence>
<dbReference type="InterPro" id="IPR002196">
    <property type="entry name" value="Glyco_hydro_24"/>
</dbReference>
<dbReference type="EC" id="3.2.1.17" evidence="6"/>
<evidence type="ECO:0000256" key="2">
    <source>
        <dbReference type="ARBA" id="ARBA00022529"/>
    </source>
</evidence>
<sequence length="178" mass="19731">MSKLVKVGGICSVSAIIALMMLNFADNFRTSQQGLELIGQVEGCRRDPYHCPSDVLTVGIGSTVASSGAIEPHKRYSDAEIAKRWVNDIQVAERCVNQFANGRLMPQSVFDSVVSITFNVGCGKLSRSTMFRQANEKDWRGVCNEFPKWVYAGGKRLRGLEIRREKEKALCLSGVKQL</sequence>
<dbReference type="InterPro" id="IPR051018">
    <property type="entry name" value="Bacteriophage_GH24"/>
</dbReference>
<dbReference type="GO" id="GO:0042742">
    <property type="term" value="P:defense response to bacterium"/>
    <property type="evidence" value="ECO:0007669"/>
    <property type="project" value="UniProtKB-KW"/>
</dbReference>
<gene>
    <name evidence="8" type="ORF">E2R48_07605</name>
</gene>
<dbReference type="PANTHER" id="PTHR38107:SF4">
    <property type="entry name" value="LYSOZYME"/>
    <property type="match status" value="1"/>
</dbReference>
<evidence type="ECO:0000313" key="8">
    <source>
        <dbReference type="EMBL" id="TEW29066.1"/>
    </source>
</evidence>
<dbReference type="Pfam" id="PF00959">
    <property type="entry name" value="Phage_lysozyme"/>
    <property type="match status" value="1"/>
</dbReference>
<dbReference type="Gene3D" id="1.10.530.40">
    <property type="match status" value="1"/>
</dbReference>
<reference evidence="8 9" key="1">
    <citation type="submission" date="2019-03" db="EMBL/GenBank/DDBJ databases">
        <title>Horizontal Gene Transfer Machinery in Histophilus somni.</title>
        <authorList>
            <person name="Mostafa Nazari M."/>
            <person name="Liljebjelke K."/>
        </authorList>
    </citation>
    <scope>NUCLEOTIDE SEQUENCE [LARGE SCALE GENOMIC DNA]</scope>
    <source>
        <strain evidence="8 9">UOC-EPH-KLM-04</strain>
    </source>
</reference>
<dbReference type="EMBL" id="SNRV01000020">
    <property type="protein sequence ID" value="TEW29066.1"/>
    <property type="molecule type" value="Genomic_DNA"/>
</dbReference>
<dbReference type="SUPFAM" id="SSF53955">
    <property type="entry name" value="Lysozyme-like"/>
    <property type="match status" value="1"/>
</dbReference>
<dbReference type="GO" id="GO:0016998">
    <property type="term" value="P:cell wall macromolecule catabolic process"/>
    <property type="evidence" value="ECO:0007669"/>
    <property type="project" value="InterPro"/>
</dbReference>
<dbReference type="AlphaFoldDB" id="A0AAX2S0W9"/>
<dbReference type="PANTHER" id="PTHR38107">
    <property type="match status" value="1"/>
</dbReference>
<evidence type="ECO:0000256" key="3">
    <source>
        <dbReference type="ARBA" id="ARBA00022638"/>
    </source>
</evidence>
<dbReference type="Proteomes" id="UP000297565">
    <property type="component" value="Unassembled WGS sequence"/>
</dbReference>
<keyword evidence="7" id="KW-0812">Transmembrane</keyword>
<proteinExistence type="inferred from homology"/>
<keyword evidence="4 6" id="KW-0378">Hydrolase</keyword>
<comment type="caution">
    <text evidence="8">The sequence shown here is derived from an EMBL/GenBank/DDBJ whole genome shotgun (WGS) entry which is preliminary data.</text>
</comment>
<comment type="similarity">
    <text evidence="6">Belongs to the glycosyl hydrolase 24 family.</text>
</comment>
<feature type="transmembrane region" description="Helical" evidence="7">
    <location>
        <begin position="7"/>
        <end position="25"/>
    </location>
</feature>
<keyword evidence="5 6" id="KW-0326">Glycosidase</keyword>
<evidence type="ECO:0000256" key="1">
    <source>
        <dbReference type="ARBA" id="ARBA00000632"/>
    </source>
</evidence>
<protein>
    <recommendedName>
        <fullName evidence="6">Lysozyme</fullName>
        <ecNumber evidence="6">3.2.1.17</ecNumber>
    </recommendedName>
</protein>
<keyword evidence="7" id="KW-1133">Transmembrane helix</keyword>
<evidence type="ECO:0000256" key="7">
    <source>
        <dbReference type="SAM" id="Phobius"/>
    </source>
</evidence>
<keyword evidence="3 6" id="KW-0081">Bacteriolytic enzyme</keyword>
<dbReference type="HAMAP" id="MF_04110">
    <property type="entry name" value="ENDOLYSIN_T4"/>
    <property type="match status" value="1"/>
</dbReference>